<comment type="catalytic activity">
    <reaction evidence="6">
        <text>4 Fe(2+) + O2 + 4 H(+) = 4 Fe(3+) + 2 H2O</text>
        <dbReference type="Rhea" id="RHEA:11148"/>
        <dbReference type="ChEBI" id="CHEBI:15377"/>
        <dbReference type="ChEBI" id="CHEBI:15378"/>
        <dbReference type="ChEBI" id="CHEBI:15379"/>
        <dbReference type="ChEBI" id="CHEBI:29033"/>
        <dbReference type="ChEBI" id="CHEBI:29034"/>
        <dbReference type="EC" id="1.16.3.1"/>
    </reaction>
</comment>
<feature type="binding site" evidence="7">
    <location>
        <position position="128"/>
    </location>
    <ligand>
        <name>Fe cation</name>
        <dbReference type="ChEBI" id="CHEBI:24875"/>
        <label>2</label>
    </ligand>
</feature>
<dbReference type="InterPro" id="IPR009078">
    <property type="entry name" value="Ferritin-like_SF"/>
</dbReference>
<dbReference type="GO" id="GO:0005829">
    <property type="term" value="C:cytosol"/>
    <property type="evidence" value="ECO:0007669"/>
    <property type="project" value="TreeGrafter"/>
</dbReference>
<feature type="binding site" evidence="7">
    <location>
        <position position="131"/>
    </location>
    <ligand>
        <name>Fe cation</name>
        <dbReference type="ChEBI" id="CHEBI:24875"/>
        <label>2</label>
    </ligand>
</feature>
<evidence type="ECO:0000256" key="6">
    <source>
        <dbReference type="PIRNR" id="PIRNR002560"/>
    </source>
</evidence>
<dbReference type="PANTHER" id="PTHR30295:SF0">
    <property type="entry name" value="BACTERIOFERRITIN"/>
    <property type="match status" value="1"/>
</dbReference>
<feature type="binding site" evidence="7">
    <location>
        <position position="49"/>
    </location>
    <ligand>
        <name>Fe cation</name>
        <dbReference type="ChEBI" id="CHEBI:24875"/>
        <label>3</label>
    </ligand>
</feature>
<feature type="binding site" evidence="7">
    <location>
        <position position="53"/>
    </location>
    <ligand>
        <name>Fe cation</name>
        <dbReference type="ChEBI" id="CHEBI:24875"/>
        <label>1</label>
    </ligand>
</feature>
<evidence type="ECO:0000256" key="4">
    <source>
        <dbReference type="ARBA" id="ARBA00022723"/>
    </source>
</evidence>
<evidence type="ECO:0000256" key="5">
    <source>
        <dbReference type="ARBA" id="ARBA00023004"/>
    </source>
</evidence>
<evidence type="ECO:0000259" key="8">
    <source>
        <dbReference type="PROSITE" id="PS50905"/>
    </source>
</evidence>
<dbReference type="SUPFAM" id="SSF47240">
    <property type="entry name" value="Ferritin-like"/>
    <property type="match status" value="1"/>
</dbReference>
<dbReference type="GO" id="GO:0006879">
    <property type="term" value="P:intracellular iron ion homeostasis"/>
    <property type="evidence" value="ECO:0007669"/>
    <property type="project" value="UniProtKB-KW"/>
</dbReference>
<dbReference type="InterPro" id="IPR012347">
    <property type="entry name" value="Ferritin-like"/>
</dbReference>
<keyword evidence="4 6" id="KW-0479">Metal-binding</keyword>
<feature type="binding site" evidence="7">
    <location>
        <position position="17"/>
    </location>
    <ligand>
        <name>Fe cation</name>
        <dbReference type="ChEBI" id="CHEBI:24875"/>
        <label>1</label>
    </ligand>
</feature>
<evidence type="ECO:0000256" key="2">
    <source>
        <dbReference type="ARBA" id="ARBA00022434"/>
    </source>
</evidence>
<dbReference type="PIRSF" id="PIRSF002560">
    <property type="entry name" value="Bacterioferritin"/>
    <property type="match status" value="1"/>
</dbReference>
<dbReference type="GO" id="GO:0008199">
    <property type="term" value="F:ferric iron binding"/>
    <property type="evidence" value="ECO:0007669"/>
    <property type="project" value="InterPro"/>
</dbReference>
<name>A0A9D0YPC3_AQUAO</name>
<comment type="similarity">
    <text evidence="1 6">Belongs to the bacterioferritin family.</text>
</comment>
<evidence type="ECO:0000313" key="10">
    <source>
        <dbReference type="Proteomes" id="UP000606463"/>
    </source>
</evidence>
<comment type="function">
    <text evidence="6">Iron-storage protein, whose ferroxidase center binds Fe(2+), oxidizes it using dioxygen to Fe(3+), and participates in the subsequent Fe(3+) oxide mineral core formation within the central cavity of the BFR protein shell.</text>
</comment>
<feature type="binding site" description="axial binding residue" evidence="7">
    <location>
        <position position="51"/>
    </location>
    <ligand>
        <name>heme b</name>
        <dbReference type="ChEBI" id="CHEBI:60344"/>
        <note>ligand shared between dimeric partners</note>
    </ligand>
    <ligandPart>
        <name>Fe</name>
        <dbReference type="ChEBI" id="CHEBI:18248"/>
    </ligandPart>
</feature>
<protein>
    <recommendedName>
        <fullName evidence="6">Bacterioferritin</fullName>
        <ecNumber evidence="6">1.16.3.1</ecNumber>
    </recommendedName>
</protein>
<sequence length="171" mass="20150">MRKPKSIELLNQAIKEEETALHQYMYFHFVLSDMGYDLLANLFKRIAIEEMKHIEVFAERILFLGGEPQLGELSKPVEKIHDPKDMLEWAMKSEAEAMEMYSKWALEVIAAERDIGTEQLFKKVVMEEEKHFELFETEFLNLQKFGQQYLAQQAMERSRRIGNQPFSNQNG</sequence>
<keyword evidence="2 6" id="KW-0409">Iron storage</keyword>
<evidence type="ECO:0000256" key="1">
    <source>
        <dbReference type="ARBA" id="ARBA00008093"/>
    </source>
</evidence>
<dbReference type="InterPro" id="IPR008331">
    <property type="entry name" value="Ferritin_DPS_dom"/>
</dbReference>
<organism evidence="9 10">
    <name type="scientific">Aquifex aeolicus</name>
    <dbReference type="NCBI Taxonomy" id="63363"/>
    <lineage>
        <taxon>Bacteria</taxon>
        <taxon>Pseudomonadati</taxon>
        <taxon>Aquificota</taxon>
        <taxon>Aquificia</taxon>
        <taxon>Aquificales</taxon>
        <taxon>Aquificaceae</taxon>
        <taxon>Aquifex</taxon>
    </lineage>
</organism>
<dbReference type="AlphaFoldDB" id="A0A9D0YPC3"/>
<dbReference type="GO" id="GO:0004322">
    <property type="term" value="F:ferroxidase activity"/>
    <property type="evidence" value="ECO:0007669"/>
    <property type="project" value="UniProtKB-EC"/>
</dbReference>
<dbReference type="PROSITE" id="PS50905">
    <property type="entry name" value="FERRITIN_LIKE"/>
    <property type="match status" value="1"/>
</dbReference>
<dbReference type="Pfam" id="PF00210">
    <property type="entry name" value="Ferritin"/>
    <property type="match status" value="1"/>
</dbReference>
<feature type="binding site" evidence="7">
    <location>
        <position position="50"/>
    </location>
    <ligand>
        <name>Fe cation</name>
        <dbReference type="ChEBI" id="CHEBI:24875"/>
        <label>2</label>
    </ligand>
</feature>
<dbReference type="PRINTS" id="PR00601">
    <property type="entry name" value="BACFERRITIN"/>
</dbReference>
<dbReference type="EMBL" id="DQVE01000024">
    <property type="protein sequence ID" value="HIP98206.1"/>
    <property type="molecule type" value="Genomic_DNA"/>
</dbReference>
<dbReference type="Gene3D" id="1.20.1260.10">
    <property type="match status" value="1"/>
</dbReference>
<dbReference type="GO" id="GO:0020037">
    <property type="term" value="F:heme binding"/>
    <property type="evidence" value="ECO:0007669"/>
    <property type="project" value="TreeGrafter"/>
</dbReference>
<gene>
    <name evidence="9" type="ORF">EYH37_02410</name>
</gene>
<feature type="domain" description="Ferritin-like diiron" evidence="8">
    <location>
        <begin position="1"/>
        <end position="146"/>
    </location>
</feature>
<dbReference type="Proteomes" id="UP000606463">
    <property type="component" value="Unassembled WGS sequence"/>
</dbReference>
<reference evidence="9" key="1">
    <citation type="journal article" date="2020" name="ISME J.">
        <title>Gammaproteobacteria mediating utilization of methyl-, sulfur- and petroleum organic compounds in deep ocean hydrothermal plumes.</title>
        <authorList>
            <person name="Zhou Z."/>
            <person name="Liu Y."/>
            <person name="Pan J."/>
            <person name="Cron B.R."/>
            <person name="Toner B.M."/>
            <person name="Anantharaman K."/>
            <person name="Breier J.A."/>
            <person name="Dick G.J."/>
            <person name="Li M."/>
        </authorList>
    </citation>
    <scope>NUCLEOTIDE SEQUENCE</scope>
    <source>
        <strain evidence="9">SZUA-1501</strain>
    </source>
</reference>
<dbReference type="InterPro" id="IPR002024">
    <property type="entry name" value="Bacterioferritin"/>
</dbReference>
<evidence type="ECO:0000313" key="9">
    <source>
        <dbReference type="EMBL" id="HIP98206.1"/>
    </source>
</evidence>
<dbReference type="GO" id="GO:0006826">
    <property type="term" value="P:iron ion transport"/>
    <property type="evidence" value="ECO:0007669"/>
    <property type="project" value="InterPro"/>
</dbReference>
<dbReference type="PANTHER" id="PTHR30295">
    <property type="entry name" value="BACTERIOFERRITIN"/>
    <property type="match status" value="1"/>
</dbReference>
<comment type="caution">
    <text evidence="9">The sequence shown here is derived from an EMBL/GenBank/DDBJ whole genome shotgun (WGS) entry which is preliminary data.</text>
</comment>
<feature type="binding site" evidence="7">
    <location>
        <position position="128"/>
    </location>
    <ligand>
        <name>Fe cation</name>
        <dbReference type="ChEBI" id="CHEBI:24875"/>
        <label>1</label>
    </ligand>
</feature>
<dbReference type="InterPro" id="IPR009040">
    <property type="entry name" value="Ferritin-like_diiron"/>
</dbReference>
<keyword evidence="3" id="KW-0349">Heme</keyword>
<feature type="binding site" evidence="7">
    <location>
        <position position="50"/>
    </location>
    <ligand>
        <name>Fe cation</name>
        <dbReference type="ChEBI" id="CHEBI:24875"/>
        <label>1</label>
    </ligand>
</feature>
<dbReference type="EC" id="1.16.3.1" evidence="6"/>
<evidence type="ECO:0000256" key="7">
    <source>
        <dbReference type="PIRSR" id="PIRSR002560-1"/>
    </source>
</evidence>
<accession>A0A9D0YPC3</accession>
<proteinExistence type="inferred from homology"/>
<evidence type="ECO:0000256" key="3">
    <source>
        <dbReference type="ARBA" id="ARBA00022617"/>
    </source>
</evidence>
<keyword evidence="5 6" id="KW-0408">Iron</keyword>
<feature type="binding site" evidence="7">
    <location>
        <position position="94"/>
    </location>
    <ligand>
        <name>Fe cation</name>
        <dbReference type="ChEBI" id="CHEBI:24875"/>
        <label>2</label>
    </ligand>
</feature>